<evidence type="ECO:0000259" key="3">
    <source>
        <dbReference type="SMART" id="SM00903"/>
    </source>
</evidence>
<proteinExistence type="inferred from homology"/>
<protein>
    <submittedName>
        <fullName evidence="4">Flavin reductase-like, FMN-binding protein</fullName>
    </submittedName>
</protein>
<dbReference type="PANTHER" id="PTHR30466">
    <property type="entry name" value="FLAVIN REDUCTASE"/>
    <property type="match status" value="1"/>
</dbReference>
<dbReference type="InterPro" id="IPR012349">
    <property type="entry name" value="Split_barrel_FMN-bd"/>
</dbReference>
<keyword evidence="2" id="KW-0560">Oxidoreductase</keyword>
<dbReference type="SMART" id="SM00903">
    <property type="entry name" value="Flavin_Reduct"/>
    <property type="match status" value="1"/>
</dbReference>
<evidence type="ECO:0000313" key="5">
    <source>
        <dbReference type="Proteomes" id="UP000256297"/>
    </source>
</evidence>
<dbReference type="Pfam" id="PF01613">
    <property type="entry name" value="Flavin_Reduct"/>
    <property type="match status" value="1"/>
</dbReference>
<comment type="similarity">
    <text evidence="1">Belongs to the non-flavoprotein flavin reductase family.</text>
</comment>
<dbReference type="Gene3D" id="2.30.110.10">
    <property type="entry name" value="Electron Transport, Fmn-binding Protein, Chain A"/>
    <property type="match status" value="1"/>
</dbReference>
<evidence type="ECO:0000313" key="4">
    <source>
        <dbReference type="EMBL" id="SOY44380.1"/>
    </source>
</evidence>
<dbReference type="EMBL" id="OFSP01000004">
    <property type="protein sequence ID" value="SOY44380.1"/>
    <property type="molecule type" value="Genomic_DNA"/>
</dbReference>
<evidence type="ECO:0000256" key="1">
    <source>
        <dbReference type="ARBA" id="ARBA00008898"/>
    </source>
</evidence>
<dbReference type="InterPro" id="IPR002563">
    <property type="entry name" value="Flavin_Rdtase-like_dom"/>
</dbReference>
<organism evidence="4 5">
    <name type="scientific">Cupriavidus taiwanensis</name>
    <dbReference type="NCBI Taxonomy" id="164546"/>
    <lineage>
        <taxon>Bacteria</taxon>
        <taxon>Pseudomonadati</taxon>
        <taxon>Pseudomonadota</taxon>
        <taxon>Betaproteobacteria</taxon>
        <taxon>Burkholderiales</taxon>
        <taxon>Burkholderiaceae</taxon>
        <taxon>Cupriavidus</taxon>
    </lineage>
</organism>
<dbReference type="GO" id="GO:0042602">
    <property type="term" value="F:riboflavin reductase (NADPH) activity"/>
    <property type="evidence" value="ECO:0007669"/>
    <property type="project" value="TreeGrafter"/>
</dbReference>
<dbReference type="InterPro" id="IPR050268">
    <property type="entry name" value="NADH-dep_flavin_reductase"/>
</dbReference>
<comment type="caution">
    <text evidence="4">The sequence shown here is derived from an EMBL/GenBank/DDBJ whole genome shotgun (WGS) entry which is preliminary data.</text>
</comment>
<sequence length="169" mass="18241">MLSPFDRADLRRVLGTFPTGVTVVTARRPDGQRLGVTANSFTSVSMDPPLVLWNLALSSPNLATFQYCRHFAINVLAGDQAAICQQFATPSADKFDGVATIDGIDGVPLIEGAATQFECRTATSHPAGDHLILIGQIVRYRSQQAAPLLFCEGRLQAYPRHLGETRTVG</sequence>
<reference evidence="4 5" key="1">
    <citation type="submission" date="2018-01" db="EMBL/GenBank/DDBJ databases">
        <authorList>
            <person name="Clerissi C."/>
        </authorList>
    </citation>
    <scope>NUCLEOTIDE SEQUENCE [LARGE SCALE GENOMIC DNA]</scope>
    <source>
        <strain evidence="4">Cupriavidus taiwanensis STM 3521</strain>
    </source>
</reference>
<gene>
    <name evidence="4" type="ORF">CBM2589_B120343</name>
</gene>
<dbReference type="AlphaFoldDB" id="A0A975WUI1"/>
<evidence type="ECO:0000256" key="2">
    <source>
        <dbReference type="ARBA" id="ARBA00023002"/>
    </source>
</evidence>
<dbReference type="Proteomes" id="UP000256297">
    <property type="component" value="Chromosome CBM2589_b"/>
</dbReference>
<dbReference type="SUPFAM" id="SSF50475">
    <property type="entry name" value="FMN-binding split barrel"/>
    <property type="match status" value="1"/>
</dbReference>
<dbReference type="GO" id="GO:0010181">
    <property type="term" value="F:FMN binding"/>
    <property type="evidence" value="ECO:0007669"/>
    <property type="project" value="InterPro"/>
</dbReference>
<accession>A0A975WUI1</accession>
<name>A0A975WUI1_9BURK</name>
<dbReference type="PANTHER" id="PTHR30466:SF11">
    <property type="entry name" value="FLAVIN-DEPENDENT MONOOXYGENASE, REDUCTASE SUBUNIT HSAB"/>
    <property type="match status" value="1"/>
</dbReference>
<feature type="domain" description="Flavin reductase like" evidence="3">
    <location>
        <begin position="14"/>
        <end position="157"/>
    </location>
</feature>